<dbReference type="Pfam" id="PF00155">
    <property type="entry name" value="Aminotran_1_2"/>
    <property type="match status" value="1"/>
</dbReference>
<protein>
    <submittedName>
        <fullName evidence="2">Aminotransferase</fullName>
    </submittedName>
</protein>
<sequence>MRDFALETHFAKWEFSARHHMTASDAESLSVSELLAMAGQGARDDLMNCWLGYTETRGAPDLRAAIAQTYDACDADDIQCFVGIEEGIYAAMRVMLTPADHAIVIVPNYQAAETLPLEICEVTGVALREDDDWALDVDAIKAAMRPNTRLVSINFPNNPTGAIPTRAAFDALVELCRERGVWLFSDEVYRLLELDESKRLPQVADVYERGLSVNVLSKTYGLPGLRVGWIACRDRDMLNRLERYRHYLSICGSAPSERLAVAALSVRDRILERNRGIVRENRRKLDAFFADYPPLFEWHHPDGGCVAYPRYLGADGVEAFCRDIVETEGVLLLPASIYRSELIEAPTDRFRIGMGRKGIDAGLDAMRRFLDRRGNSIT</sequence>
<keyword evidence="3" id="KW-1185">Reference proteome</keyword>
<reference evidence="2 3" key="1">
    <citation type="submission" date="2018-04" db="EMBL/GenBank/DDBJ databases">
        <title>Pelagivirga bohaiensis gen. nov., sp. nov., a bacterium isolated from the Bohai Sea.</title>
        <authorList>
            <person name="Ji X."/>
        </authorList>
    </citation>
    <scope>NUCLEOTIDE SEQUENCE [LARGE SCALE GENOMIC DNA]</scope>
    <source>
        <strain evidence="2 3">BH-SD19</strain>
    </source>
</reference>
<feature type="domain" description="Aminotransferase class I/classII large" evidence="1">
    <location>
        <begin position="49"/>
        <end position="354"/>
    </location>
</feature>
<gene>
    <name evidence="2" type="ORF">DC366_12835</name>
</gene>
<organism evidence="2 3">
    <name type="scientific">Pelagivirga sediminicola</name>
    <dbReference type="NCBI Taxonomy" id="2170575"/>
    <lineage>
        <taxon>Bacteria</taxon>
        <taxon>Pseudomonadati</taxon>
        <taxon>Pseudomonadota</taxon>
        <taxon>Alphaproteobacteria</taxon>
        <taxon>Rhodobacterales</taxon>
        <taxon>Paracoccaceae</taxon>
        <taxon>Pelagivirga</taxon>
    </lineage>
</organism>
<keyword evidence="2" id="KW-0808">Transferase</keyword>
<evidence type="ECO:0000259" key="1">
    <source>
        <dbReference type="Pfam" id="PF00155"/>
    </source>
</evidence>
<dbReference type="AlphaFoldDB" id="A0A2T7G569"/>
<dbReference type="InterPro" id="IPR015421">
    <property type="entry name" value="PyrdxlP-dep_Trfase_major"/>
</dbReference>
<dbReference type="GO" id="GO:0008483">
    <property type="term" value="F:transaminase activity"/>
    <property type="evidence" value="ECO:0007669"/>
    <property type="project" value="UniProtKB-KW"/>
</dbReference>
<evidence type="ECO:0000313" key="3">
    <source>
        <dbReference type="Proteomes" id="UP000244446"/>
    </source>
</evidence>
<dbReference type="InterPro" id="IPR004839">
    <property type="entry name" value="Aminotransferase_I/II_large"/>
</dbReference>
<dbReference type="Gene3D" id="3.90.1150.10">
    <property type="entry name" value="Aspartate Aminotransferase, domain 1"/>
    <property type="match status" value="1"/>
</dbReference>
<evidence type="ECO:0000313" key="2">
    <source>
        <dbReference type="EMBL" id="PVA09573.1"/>
    </source>
</evidence>
<accession>A0A2T7G569</accession>
<dbReference type="Gene3D" id="3.40.640.10">
    <property type="entry name" value="Type I PLP-dependent aspartate aminotransferase-like (Major domain)"/>
    <property type="match status" value="1"/>
</dbReference>
<dbReference type="SUPFAM" id="SSF53383">
    <property type="entry name" value="PLP-dependent transferases"/>
    <property type="match status" value="1"/>
</dbReference>
<dbReference type="InterPro" id="IPR015422">
    <property type="entry name" value="PyrdxlP-dep_Trfase_small"/>
</dbReference>
<keyword evidence="2" id="KW-0032">Aminotransferase</keyword>
<dbReference type="PANTHER" id="PTHR43510">
    <property type="entry name" value="AMINOTRANSFERASE FUNCTION, HYPOTHETICAL (EUROFUNG)"/>
    <property type="match status" value="1"/>
</dbReference>
<name>A0A2T7G569_9RHOB</name>
<dbReference type="EMBL" id="QCYH01000007">
    <property type="protein sequence ID" value="PVA09573.1"/>
    <property type="molecule type" value="Genomic_DNA"/>
</dbReference>
<dbReference type="GO" id="GO:0030170">
    <property type="term" value="F:pyridoxal phosphate binding"/>
    <property type="evidence" value="ECO:0007669"/>
    <property type="project" value="InterPro"/>
</dbReference>
<proteinExistence type="predicted"/>
<dbReference type="CDD" id="cd00609">
    <property type="entry name" value="AAT_like"/>
    <property type="match status" value="1"/>
</dbReference>
<dbReference type="Proteomes" id="UP000244446">
    <property type="component" value="Unassembled WGS sequence"/>
</dbReference>
<dbReference type="RefSeq" id="WP_108692620.1">
    <property type="nucleotide sequence ID" value="NZ_QCYH01000007.1"/>
</dbReference>
<dbReference type="PANTHER" id="PTHR43510:SF1">
    <property type="entry name" value="AMINOTRANSFERASE FUNCTION, HYPOTHETICAL (EUROFUNG)"/>
    <property type="match status" value="1"/>
</dbReference>
<comment type="caution">
    <text evidence="2">The sequence shown here is derived from an EMBL/GenBank/DDBJ whole genome shotgun (WGS) entry which is preliminary data.</text>
</comment>
<dbReference type="OrthoDB" id="9803354at2"/>
<dbReference type="InterPro" id="IPR015424">
    <property type="entry name" value="PyrdxlP-dep_Trfase"/>
</dbReference>